<feature type="compositionally biased region" description="Basic and acidic residues" evidence="6">
    <location>
        <begin position="124"/>
        <end position="135"/>
    </location>
</feature>
<feature type="compositionally biased region" description="Gly residues" evidence="6">
    <location>
        <begin position="827"/>
        <end position="846"/>
    </location>
</feature>
<dbReference type="GeneID" id="37016460"/>
<name>A0A316UKG0_9BASI</name>
<evidence type="ECO:0000256" key="2">
    <source>
        <dbReference type="ARBA" id="ARBA00006076"/>
    </source>
</evidence>
<keyword evidence="5" id="KW-0539">Nucleus</keyword>
<evidence type="ECO:0000256" key="3">
    <source>
        <dbReference type="ARBA" id="ARBA00022664"/>
    </source>
</evidence>
<feature type="compositionally biased region" description="Basic and acidic residues" evidence="6">
    <location>
        <begin position="666"/>
        <end position="685"/>
    </location>
</feature>
<feature type="region of interest" description="Disordered" evidence="6">
    <location>
        <begin position="716"/>
        <end position="858"/>
    </location>
</feature>
<dbReference type="RefSeq" id="XP_025350875.1">
    <property type="nucleotide sequence ID" value="XM_025494726.1"/>
</dbReference>
<keyword evidence="3" id="KW-0507">mRNA processing</keyword>
<keyword evidence="8" id="KW-1185">Reference proteome</keyword>
<dbReference type="PANTHER" id="PTHR14152">
    <property type="entry name" value="SQUAMOUS CELL CARCINOMA ANTIGEN RECOGNISED BY CYTOTOXIC T LYMPHOCYTES"/>
    <property type="match status" value="1"/>
</dbReference>
<evidence type="ECO:0000313" key="8">
    <source>
        <dbReference type="Proteomes" id="UP000245942"/>
    </source>
</evidence>
<dbReference type="InterPro" id="IPR005011">
    <property type="entry name" value="SNU66/SART1"/>
</dbReference>
<dbReference type="EMBL" id="KZ819321">
    <property type="protein sequence ID" value="PWN23715.1"/>
    <property type="molecule type" value="Genomic_DNA"/>
</dbReference>
<dbReference type="GO" id="GO:0000481">
    <property type="term" value="P:maturation of 5S rRNA"/>
    <property type="evidence" value="ECO:0007669"/>
    <property type="project" value="TreeGrafter"/>
</dbReference>
<feature type="region of interest" description="Disordered" evidence="6">
    <location>
        <begin position="662"/>
        <end position="703"/>
    </location>
</feature>
<feature type="region of interest" description="Disordered" evidence="6">
    <location>
        <begin position="301"/>
        <end position="356"/>
    </location>
</feature>
<feature type="region of interest" description="Disordered" evidence="6">
    <location>
        <begin position="19"/>
        <end position="142"/>
    </location>
</feature>
<keyword evidence="4" id="KW-0508">mRNA splicing</keyword>
<dbReference type="Pfam" id="PF03343">
    <property type="entry name" value="SART-1"/>
    <property type="match status" value="1"/>
</dbReference>
<dbReference type="OrthoDB" id="5583at2759"/>
<evidence type="ECO:0000313" key="7">
    <source>
        <dbReference type="EMBL" id="PWN23715.1"/>
    </source>
</evidence>
<feature type="compositionally biased region" description="Acidic residues" evidence="6">
    <location>
        <begin position="500"/>
        <end position="514"/>
    </location>
</feature>
<feature type="compositionally biased region" description="Basic and acidic residues" evidence="6">
    <location>
        <begin position="694"/>
        <end position="703"/>
    </location>
</feature>
<evidence type="ECO:0000256" key="1">
    <source>
        <dbReference type="ARBA" id="ARBA00004123"/>
    </source>
</evidence>
<feature type="compositionally biased region" description="Basic residues" evidence="6">
    <location>
        <begin position="308"/>
        <end position="319"/>
    </location>
</feature>
<feature type="compositionally biased region" description="Low complexity" evidence="6">
    <location>
        <begin position="483"/>
        <end position="496"/>
    </location>
</feature>
<dbReference type="STRING" id="1684307.A0A316UKG0"/>
<feature type="region of interest" description="Disordered" evidence="6">
    <location>
        <begin position="387"/>
        <end position="546"/>
    </location>
</feature>
<feature type="compositionally biased region" description="Low complexity" evidence="6">
    <location>
        <begin position="805"/>
        <end position="826"/>
    </location>
</feature>
<feature type="compositionally biased region" description="Low complexity" evidence="6">
    <location>
        <begin position="736"/>
        <end position="756"/>
    </location>
</feature>
<organism evidence="7 8">
    <name type="scientific">Pseudomicrostroma glucosiphilum</name>
    <dbReference type="NCBI Taxonomy" id="1684307"/>
    <lineage>
        <taxon>Eukaryota</taxon>
        <taxon>Fungi</taxon>
        <taxon>Dikarya</taxon>
        <taxon>Basidiomycota</taxon>
        <taxon>Ustilaginomycotina</taxon>
        <taxon>Exobasidiomycetes</taxon>
        <taxon>Microstromatales</taxon>
        <taxon>Microstromatales incertae sedis</taxon>
        <taxon>Pseudomicrostroma</taxon>
    </lineage>
</organism>
<dbReference type="GO" id="GO:0045292">
    <property type="term" value="P:mRNA cis splicing, via spliceosome"/>
    <property type="evidence" value="ECO:0007669"/>
    <property type="project" value="TreeGrafter"/>
</dbReference>
<feature type="region of interest" description="Disordered" evidence="6">
    <location>
        <begin position="589"/>
        <end position="616"/>
    </location>
</feature>
<reference evidence="7 8" key="1">
    <citation type="journal article" date="2018" name="Mol. Biol. Evol.">
        <title>Broad Genomic Sampling Reveals a Smut Pathogenic Ancestry of the Fungal Clade Ustilaginomycotina.</title>
        <authorList>
            <person name="Kijpornyongpan T."/>
            <person name="Mondo S.J."/>
            <person name="Barry K."/>
            <person name="Sandor L."/>
            <person name="Lee J."/>
            <person name="Lipzen A."/>
            <person name="Pangilinan J."/>
            <person name="LaButti K."/>
            <person name="Hainaut M."/>
            <person name="Henrissat B."/>
            <person name="Grigoriev I.V."/>
            <person name="Spatafora J.W."/>
            <person name="Aime M.C."/>
        </authorList>
    </citation>
    <scope>NUCLEOTIDE SEQUENCE [LARGE SCALE GENOMIC DNA]</scope>
    <source>
        <strain evidence="7 8">MCA 4718</strain>
    </source>
</reference>
<feature type="compositionally biased region" description="Basic and acidic residues" evidence="6">
    <location>
        <begin position="396"/>
        <end position="408"/>
    </location>
</feature>
<sequence length="858" mass="93538">MSDFAKDALSLEETNRLRISLGLKPLSDDSASETKTKSGEGAEPAQPAKDKDEIAEDNYRSRREAEAKQKEDEEIRARIAKARNQRDLRRQLRGPTLGDADPAESSSSADPKSTAKWLKQAQKRAKENAAKRAKEEEEQEAAVRATYGEADLAGLRVAHDVDDFDLQAGEEGKVLTLRDSRILDGGEDELMDAELEQKELDRINDERKKGPKQYTGLDDDEVESAAYGRKKGVLSKYDADIPGSGMRESDGGGFTLGGPSETSEERREAKRREMEEEARRKNRTLLSLDYTKNQEVSDYLAPGDIGFKKSKTKKKKRPAASRIKLEDDEAEEGNAAGDVDMAQPVQHTRRQAEERDNLIDDDELAVSLAKARRAKAKKAVSKITPEEIAKNLAAQREAEEKEAAEREPGGSLNGLRNSQDFGAGIAGAQETNGGLTFDETSEFIRSVGQRQELEPTVRRVKQETPAESFQNGTHIKEEPQEPSLSAAVDADSLLAVGPAEDGEVKDEEMDEDDFSSSPPLDNRSPDPASLGIGTSAEPNVSGGMAGTLNLLRSQGLLDAVTPEQRQREASQREYDLWKARRLAEQAVQEEERRMNKLQGSAKDQATREHENKLRELEDARRAEARFKDYKPDVDIKYHDQYGRVLDKHEAWKLLSHTFHGKAPGKAKQEKYKQKVMDERKRERMAAGETQDMSKAFRERQQREGQAHMVLSVGAKGNAPQDFANHLGPNLVQARNAAASGSGSKASKGKSTAVAAGTSTDGRGLSQERGGLVSVMSESFSPMPSSSSTPLPSNGPRMRPAFQPIAATSSPAPEGASPAPGAAEQSGAPGGLGFGGGFKLAFGGAGAQGKRKAEEQGHR</sequence>
<dbReference type="Proteomes" id="UP000245942">
    <property type="component" value="Unassembled WGS sequence"/>
</dbReference>
<evidence type="ECO:0000256" key="4">
    <source>
        <dbReference type="ARBA" id="ARBA00023187"/>
    </source>
</evidence>
<feature type="compositionally biased region" description="Basic and acidic residues" evidence="6">
    <location>
        <begin position="451"/>
        <end position="464"/>
    </location>
</feature>
<comment type="subcellular location">
    <subcellularLocation>
        <location evidence="1">Nucleus</location>
    </subcellularLocation>
</comment>
<gene>
    <name evidence="7" type="ORF">BCV69DRAFT_309589</name>
</gene>
<dbReference type="PANTHER" id="PTHR14152:SF5">
    <property type="entry name" value="U4_U6.U5 TRI-SNRNP-ASSOCIATED PROTEIN 1"/>
    <property type="match status" value="1"/>
</dbReference>
<feature type="region of interest" description="Disordered" evidence="6">
    <location>
        <begin position="198"/>
        <end position="282"/>
    </location>
</feature>
<proteinExistence type="inferred from homology"/>
<evidence type="ECO:0000256" key="5">
    <source>
        <dbReference type="ARBA" id="ARBA00023242"/>
    </source>
</evidence>
<feature type="compositionally biased region" description="Basic and acidic residues" evidence="6">
    <location>
        <begin position="48"/>
        <end position="77"/>
    </location>
</feature>
<feature type="compositionally biased region" description="Basic and acidic residues" evidence="6">
    <location>
        <begin position="198"/>
        <end position="208"/>
    </location>
</feature>
<feature type="compositionally biased region" description="Low complexity" evidence="6">
    <location>
        <begin position="773"/>
        <end position="795"/>
    </location>
</feature>
<comment type="similarity">
    <text evidence="2">Belongs to the SNU66/SART1 family.</text>
</comment>
<evidence type="ECO:0008006" key="9">
    <source>
        <dbReference type="Google" id="ProtNLM"/>
    </source>
</evidence>
<evidence type="ECO:0000256" key="6">
    <source>
        <dbReference type="SAM" id="MobiDB-lite"/>
    </source>
</evidence>
<dbReference type="InterPro" id="IPR045347">
    <property type="entry name" value="HIND"/>
</dbReference>
<dbReference type="AlphaFoldDB" id="A0A316UKG0"/>
<feature type="compositionally biased region" description="Basic and acidic residues" evidence="6">
    <location>
        <begin position="604"/>
        <end position="616"/>
    </location>
</feature>
<dbReference type="GO" id="GO:0046540">
    <property type="term" value="C:U4/U6 x U5 tri-snRNP complex"/>
    <property type="evidence" value="ECO:0007669"/>
    <property type="project" value="InterPro"/>
</dbReference>
<feature type="compositionally biased region" description="Low complexity" evidence="6">
    <location>
        <begin position="99"/>
        <end position="112"/>
    </location>
</feature>
<protein>
    <recommendedName>
        <fullName evidence="9">SART-1 protein</fullName>
    </recommendedName>
</protein>
<dbReference type="Pfam" id="PF19252">
    <property type="entry name" value="HIND"/>
    <property type="match status" value="1"/>
</dbReference>
<accession>A0A316UKG0</accession>
<feature type="compositionally biased region" description="Basic and acidic residues" evidence="6">
    <location>
        <begin position="263"/>
        <end position="279"/>
    </location>
</feature>